<gene>
    <name evidence="1" type="ORF">PsorP6_013172</name>
</gene>
<evidence type="ECO:0000313" key="1">
    <source>
        <dbReference type="EMBL" id="KAI9917212.1"/>
    </source>
</evidence>
<proteinExistence type="predicted"/>
<accession>A0ACC0WEM6</accession>
<comment type="caution">
    <text evidence="1">The sequence shown here is derived from an EMBL/GenBank/DDBJ whole genome shotgun (WGS) entry which is preliminary data.</text>
</comment>
<name>A0ACC0WEM6_9STRA</name>
<dbReference type="Proteomes" id="UP001163321">
    <property type="component" value="Chromosome 13"/>
</dbReference>
<reference evidence="1 2" key="1">
    <citation type="journal article" date="2022" name="bioRxiv">
        <title>The genome of the oomycete Peronosclerospora sorghi, a cosmopolitan pathogen of maize and sorghum, is inflated with dispersed pseudogenes.</title>
        <authorList>
            <person name="Fletcher K."/>
            <person name="Martin F."/>
            <person name="Isakeit T."/>
            <person name="Cavanaugh K."/>
            <person name="Magill C."/>
            <person name="Michelmore R."/>
        </authorList>
    </citation>
    <scope>NUCLEOTIDE SEQUENCE [LARGE SCALE GENOMIC DNA]</scope>
    <source>
        <strain evidence="1">P6</strain>
    </source>
</reference>
<evidence type="ECO:0000313" key="2">
    <source>
        <dbReference type="Proteomes" id="UP001163321"/>
    </source>
</evidence>
<protein>
    <submittedName>
        <fullName evidence="1">Uncharacterized protein</fullName>
    </submittedName>
</protein>
<sequence length="182" mass="21208">MAAEHERLKNNDGKAKKEEKYKKREEKKADAARGKTHLNDAAEVVDMNKKKASKKEKRKAAFGWDVFNQDSLYKAYKKRLVNLPTSKETATSITSLGKDAVYDELAYGKDDKVEQANVERMAQELEERMKGRKNFSRRRRHYEGEDVDYINTRNRIFNHKASQAFDKYTVEIQQNLERGTAL</sequence>
<organism evidence="1 2">
    <name type="scientific">Peronosclerospora sorghi</name>
    <dbReference type="NCBI Taxonomy" id="230839"/>
    <lineage>
        <taxon>Eukaryota</taxon>
        <taxon>Sar</taxon>
        <taxon>Stramenopiles</taxon>
        <taxon>Oomycota</taxon>
        <taxon>Peronosporomycetes</taxon>
        <taxon>Peronosporales</taxon>
        <taxon>Peronosporaceae</taxon>
        <taxon>Peronosclerospora</taxon>
    </lineage>
</organism>
<dbReference type="EMBL" id="CM047592">
    <property type="protein sequence ID" value="KAI9917212.1"/>
    <property type="molecule type" value="Genomic_DNA"/>
</dbReference>
<keyword evidence="2" id="KW-1185">Reference proteome</keyword>